<evidence type="ECO:0000313" key="10">
    <source>
        <dbReference type="EMBL" id="APF20287.1"/>
    </source>
</evidence>
<accession>H1XSV9</accession>
<sequence length="3551" mass="396695">MNLKQVYIVLFFFVTTTYLFGQGYLDCIPDVLDIQVDGQLVDFGSSIDVELNTLDETFQIRLRGKNIGTDNNPAPYNNLTMSFVQFNSSSDKDRISFTTYTSSDLDESLYFGSEAGGGDQYADYVMYEAVDNDSWQAGELNAVFINVKPKNWGEFVIKFRMGLGTDESYSNFNYDPSGGYIGDDDPNGAGDCLGFESYEITVNIIQAPQYGDLTVEVKNIDGTSTPYPGDNGRVQLYNSETLVASDNTDANGNAYFSNIEEGSGYYYKVYHTPDDPNNIFGEEYWGKEENVTIYGNTTNYSEFTRNMPYGQDIKVYKNGEDVTGQSVTAGTELEFRITVTNPNVNNYYARTRLVLDRNKSESYDYDNTSSGQIVYGNNGEKTFIFYVTLNDEGDYYRALSTQTDVDGGYRNTDGWGWIEQPIITIENQYGDLTVEVKNIDGTSTPYPADNGRVQLYNSEGVLIATDNTDANGNAYFSNLDAGSGYYYKVYHTPDDPNNIFGEEYWGKKENVTIYGNTTNYSEFTRNMPYGQDIKVYKNGEDVTGQSVTAGTELEFRITVTNPNVNNYYARTRLVLDRNKSESYDYDNTSSGQIVYGNNGEKTFIFYVTLNDEGDYYRALSTQTDVDGGYRNTDGWGWSEQPIIKIKLKKIIINIPKGGEKWAVGTKQDITWESEGVNTLLIEYSVDDGASWATIQNNVEASLGKYEWEEIPNTPSENCYIKLTDSENYNVYSKSNKFSIVELNVNENELITKEKNKLKYQGKYITYVGVNLYFMQDLIAQGKEYIIQDLLDICEQRGINVIRTWAFNDDPESPSVIQMDPDEELNEENFNALKRVVELAEQRGFKLIMPLVNHWTDYGGMQRYVIWYNEKFNAQLDTSKQKYEHHFYTNETIKNWYKSYITKIVTEFRESDAIMAWELANEPRESNWSAPAPTDTAEFKKWIEEMSSYIRESLDPNHLIGLGGEGNFSYNKEDEVYFKDIYNRKNIDFTSLHLYTEPEKLDLKNLDEMENYFSKRKELSNELDKPFLIEEFGFKREINGDEQIRIDYYNGIYQRFDNQGVNGSNFWQLLHNDLPENDWDKDTYGIYENRDSEILDAIEKAAKSRNDINIEITSINLVDYPPDGLQIIGYVEDKNQNRKPNYTIGAEDPVDLVSTSLWATTNENGDFNYISTNSAETNNYIYKFFSQEGEAVDKVLSVSVETTSDYGGNELIVDKWITVNDVIFDLGEAVDLNNDTKTFGDKVNSSSIPPDESLAHKSLEIAGNYLIKSIGNTLVDYASNPFNIVASIGALTCLVPEPMVTKATCPVSLKAVVSGIKISVAKSFAKTAIDMSDLTQEKKDKYNAIIDYGVAGISLAKMSKDFNIIESAQSLTDVNNVIYTNLYSVDHNSTNTITTRSSSSEEDDALYMVVIDSDDNYVLIEIRDNSELTAHLSDGVCNPSSGTINDEYTFTVLYIDPDNQPPDNPIELVIDDEAKYLMTPQGSNWSEGVEYIYVSNPGTFSEGDHTYYFQGSQGETKLREPLTGYYSFSVDDPNTLDIELTLEPNPTDINTQVTCTATTNPIKVNYPIDFDQDETLGEFEDSNPIYTNEDGVAVVIYHPKEIGTTSIFALDGNDHNNYDSKSLTINGQQNTSPTLTFTKESGYETDGVNPDQGIEGSTFEFRIKYTDVDGDEPKEGYPVVHIFDNGIEISSSPFIMSAVNSDPVADGRIYTYSISSLTASGNYTYRFEAQDANGAVAEGEGTDTMNGPEVTENSGNSDSLVAYWSFDDGTATDNSGNGNDGTIQGTPTTVEGVSGNALQFNGSDYIEIGNLSEELKKFPSREHSYSCWVYLDATINDTRYITDAANPDAEPPLNDQRGIRFESSQNIVSKWITYDGDVRTISKTELELNQWYHICAVNDGNAGKIYINAVEDTSETITSWGGEIVNFFIGATSGGSGGFVGRIDELKLFNKALSQSEINELANINNAPSLTYTGEVGYDSDGVNPDEGEEGSTFEFRIKYTDTDGDDPGEGYPVVHIFDNGAEISGSPFIMSAVNSDPVTDGRIYTYSTSSLTTSDNYTYQFEAQDVNGAVANGDGTNTMNGPVVIENSSNGDSLVAYWNFNDGNISTATDISGNGNTGTVYNATLTSGYDDALEQAFYFDSDNDTIIIYIQENLSSINQGDYTISMWIKFDEIPTNNRFALDMGDVDQFGFRFLGTTKPTYKWNLSSGNVTLTADTALQTGSWAHIVSVLEDNRGKIYVNGKKFVDSSVVTSHPSELISKFAIGNICGGGQAPTYFPGSIDEVKIFNKALSDAEVRKLFNGENIAPTLTFTGETGYETDGVNPDEGNEGSAFEFRIKYTDADGDEPSSGYPAIHIFNNGTEISGSPFAMSAVNSDPVTFGRIYTYSTSSLTASDNYTYRFDAQDANGAMAEGEGTNTLSGPVVTDSASAEPIGITMYKIDGGTFIMGNNNGPSDEQPEHEVTVSTFQLSKHEITNRQFVEVYNWALEQGKISVNSTTVENTAGEHQELLDLDAEGCYISYNGTQLVVEDGRDDQPVCEVTWYGAVAFSNYYSEKNGLTPVYDFNDWSCNWDGNGYRLPTEAEWEYAAGGGNQSHDYEYSGSNNVDEVGWYLDNSGSQPHVVGTKNPNELGLYDMSGNNQEWCWDYFGNYSSEPQTDPVGPSSQEDERRILRGGSWSSTADILRVTNREHISANLSNGDTGFRIAKKYLGEPTLTWTGEAGYESDGVNPDTLKENETVTFRVKYSDPDGDQPAEGYPKVYIFKNGNAINGSPFVMSQANSESFISGRIYLLTTDSLVEGNDYTYKFEAKDINEITAIGEATQEKQGPVVEKSIPAAPQLVSPENNSLNQELTLILDWNDVENAETYQLQVSDSSDFSHLIINQQGIDTSQYEVTDDILHYSTKYFWRTNAQNSSGTSSWSDEWNFTTKNAPELSVSPESWDAPPAGGTSSEFSVTNSGNDDSLKFTVTTSDNWLSVNITDSITPGSFTITAESNNTGTERTGNVEVKATSDDVINSPFIVTVTQNPIPDDIQWQSVLTVSDENGNKSELTFGTATNATDNYDDDYDQYAPPPPPSGSFDASFSLNNERYIKDFRAPLSSDDSVRIVWNVEFQYSNGGDPITLEWNNSAFNDEGYYTLVDDPDSPQEINIDMREDSSYTVINTEIDELFIVYQNVTSFEVFLMKDWNMVGLPLEVHDGYYLTLFPNAIENTLYSWQGYYELEDTLKPGVGYWLRNEIDDTVQINGKAIQSVTIDLIKDWNMIAGPSGDVPLAAVEDPDQVIIENTLYQWDGYYVLSDTIRQGKGYWLRASDSGRITISLANNTNSEYLAKRKVYHIIYSYPTITITDAGGSHRNLYLGLKYKNAEDSLKYTLPPVPPSNCFDVRFDNQCYATGKNEVKILIQTSNYPINVEITGLESKDGYQYVLKANEGNEQFTFKESGEFVFNNKLIESLILTIEKIIPKKFMVYQNYPNPFNPTTEIRYDLPESGKVKIEIYNILGEKIRTLFSGYQEAGIHKIKWDGKNAMGHPMSSGIYFYIVNKGMKRFVKKMILMK</sequence>
<gene>
    <name evidence="10" type="ORF">Cabys_3541</name>
    <name evidence="11" type="ORF">Calab_0696</name>
</gene>
<dbReference type="Pfam" id="PF13860">
    <property type="entry name" value="FlgD_ig"/>
    <property type="match status" value="1"/>
</dbReference>
<keyword evidence="8" id="KW-1133">Transmembrane helix</keyword>
<dbReference type="SUPFAM" id="SSF49899">
    <property type="entry name" value="Concanavalin A-like lectins/glucanases"/>
    <property type="match status" value="2"/>
</dbReference>
<dbReference type="HOGENOM" id="CLU_224704_0_0_0"/>
<dbReference type="InterPro" id="IPR013320">
    <property type="entry name" value="ConA-like_dom_sf"/>
</dbReference>
<dbReference type="InterPro" id="IPR026444">
    <property type="entry name" value="Secre_tail"/>
</dbReference>
<dbReference type="eggNOG" id="COG1262">
    <property type="taxonomic scope" value="Bacteria"/>
</dbReference>
<dbReference type="EMBL" id="CM001402">
    <property type="protein sequence ID" value="EHO40336.1"/>
    <property type="molecule type" value="Genomic_DNA"/>
</dbReference>
<keyword evidence="12" id="KW-1185">Reference proteome</keyword>
<dbReference type="InterPro" id="IPR006558">
    <property type="entry name" value="LamG-like"/>
</dbReference>
<dbReference type="SMART" id="SM00560">
    <property type="entry name" value="LamGL"/>
    <property type="match status" value="2"/>
</dbReference>
<dbReference type="eggNOG" id="COG3055">
    <property type="taxonomic scope" value="Bacteria"/>
</dbReference>
<dbReference type="eggNOG" id="COG5492">
    <property type="taxonomic scope" value="Bacteria"/>
</dbReference>
<feature type="domain" description="Fibronectin type-III" evidence="9">
    <location>
        <begin position="2835"/>
        <end position="2929"/>
    </location>
</feature>
<keyword evidence="3" id="KW-0732">Signal</keyword>
<dbReference type="RefSeq" id="WP_006927288.1">
    <property type="nucleotide sequence ID" value="NZ_CM001402.1"/>
</dbReference>
<dbReference type="SUPFAM" id="SSF51445">
    <property type="entry name" value="(Trans)glycosidases"/>
    <property type="match status" value="1"/>
</dbReference>
<name>H1XSV9_CALAY</name>
<dbReference type="SUPFAM" id="SSF49265">
    <property type="entry name" value="Fibronectin type III"/>
    <property type="match status" value="1"/>
</dbReference>
<dbReference type="PaxDb" id="880073-Calab_0696"/>
<dbReference type="InterPro" id="IPR003961">
    <property type="entry name" value="FN3_dom"/>
</dbReference>
<dbReference type="KEGG" id="caby:Cabys_3541"/>
<dbReference type="Proteomes" id="UP000004671">
    <property type="component" value="Chromosome"/>
</dbReference>
<dbReference type="PANTHER" id="PTHR31451">
    <property type="match status" value="1"/>
</dbReference>
<dbReference type="EC" id="3.2.1.78" evidence="2"/>
<keyword evidence="5" id="KW-1015">Disulfide bond</keyword>
<dbReference type="eggNOG" id="COG3934">
    <property type="taxonomic scope" value="Bacteria"/>
</dbReference>
<dbReference type="InterPro" id="IPR001547">
    <property type="entry name" value="Glyco_hydro_5"/>
</dbReference>
<dbReference type="InterPro" id="IPR017853">
    <property type="entry name" value="GH"/>
</dbReference>
<keyword evidence="8" id="KW-0472">Membrane</keyword>
<evidence type="ECO:0000259" key="9">
    <source>
        <dbReference type="PROSITE" id="PS50853"/>
    </source>
</evidence>
<dbReference type="InterPro" id="IPR013783">
    <property type="entry name" value="Ig-like_fold"/>
</dbReference>
<dbReference type="OrthoDB" id="9801493at2"/>
<dbReference type="GO" id="GO:0016985">
    <property type="term" value="F:mannan endo-1,4-beta-mannosidase activity"/>
    <property type="evidence" value="ECO:0007669"/>
    <property type="project" value="TreeGrafter"/>
</dbReference>
<evidence type="ECO:0000256" key="7">
    <source>
        <dbReference type="SAM" id="MobiDB-lite"/>
    </source>
</evidence>
<keyword evidence="4" id="KW-0378">Hydrolase</keyword>
<evidence type="ECO:0000313" key="11">
    <source>
        <dbReference type="EMBL" id="EHO40336.1"/>
    </source>
</evidence>
<keyword evidence="6" id="KW-0326">Glycosidase</keyword>
<dbReference type="eggNOG" id="COG2911">
    <property type="taxonomic scope" value="Bacteria"/>
</dbReference>
<dbReference type="STRING" id="880073.Cabys_3541"/>
<dbReference type="InterPro" id="IPR024361">
    <property type="entry name" value="BACON"/>
</dbReference>
<dbReference type="Proteomes" id="UP000183868">
    <property type="component" value="Chromosome"/>
</dbReference>
<evidence type="ECO:0000256" key="8">
    <source>
        <dbReference type="SAM" id="Phobius"/>
    </source>
</evidence>
<evidence type="ECO:0000256" key="2">
    <source>
        <dbReference type="ARBA" id="ARBA00012706"/>
    </source>
</evidence>
<dbReference type="Pfam" id="PF26410">
    <property type="entry name" value="GH5_mannosidase"/>
    <property type="match status" value="1"/>
</dbReference>
<evidence type="ECO:0000256" key="4">
    <source>
        <dbReference type="ARBA" id="ARBA00022801"/>
    </source>
</evidence>
<dbReference type="InterPro" id="IPR005532">
    <property type="entry name" value="SUMF_dom"/>
</dbReference>
<protein>
    <recommendedName>
        <fullName evidence="2">mannan endo-1,4-beta-mannosidase</fullName>
        <ecNumber evidence="2">3.2.1.78</ecNumber>
    </recommendedName>
</protein>
<evidence type="ECO:0000256" key="3">
    <source>
        <dbReference type="ARBA" id="ARBA00022729"/>
    </source>
</evidence>
<dbReference type="InterPro" id="IPR042095">
    <property type="entry name" value="SUMF_sf"/>
</dbReference>
<dbReference type="InterPro" id="IPR025965">
    <property type="entry name" value="FlgD/Vpr_Ig-like"/>
</dbReference>
<comment type="catalytic activity">
    <reaction evidence="1">
        <text>Random hydrolysis of (1-&gt;4)-beta-D-mannosidic linkages in mannans, galactomannans and glucomannans.</text>
        <dbReference type="EC" id="3.2.1.78"/>
    </reaction>
</comment>
<feature type="region of interest" description="Disordered" evidence="7">
    <location>
        <begin position="2929"/>
        <end position="2954"/>
    </location>
</feature>
<dbReference type="InterPro" id="IPR016187">
    <property type="entry name" value="CTDL_fold"/>
</dbReference>
<evidence type="ECO:0000256" key="5">
    <source>
        <dbReference type="ARBA" id="ARBA00023157"/>
    </source>
</evidence>
<dbReference type="SUPFAM" id="SSF56436">
    <property type="entry name" value="C-type lectin-like"/>
    <property type="match status" value="1"/>
</dbReference>
<dbReference type="PROSITE" id="PS50853">
    <property type="entry name" value="FN3"/>
    <property type="match status" value="1"/>
</dbReference>
<feature type="transmembrane region" description="Helical" evidence="8">
    <location>
        <begin position="7"/>
        <end position="25"/>
    </location>
</feature>
<dbReference type="Gene3D" id="3.90.1580.10">
    <property type="entry name" value="paralog of FGE (formylglycine-generating enzyme)"/>
    <property type="match status" value="1"/>
</dbReference>
<dbReference type="Pfam" id="PF13385">
    <property type="entry name" value="Laminin_G_3"/>
    <property type="match status" value="2"/>
</dbReference>
<dbReference type="InterPro" id="IPR036116">
    <property type="entry name" value="FN3_sf"/>
</dbReference>
<dbReference type="Gene3D" id="2.60.40.10">
    <property type="entry name" value="Immunoglobulins"/>
    <property type="match status" value="1"/>
</dbReference>
<dbReference type="EMBL" id="CP018099">
    <property type="protein sequence ID" value="APF20287.1"/>
    <property type="molecule type" value="Genomic_DNA"/>
</dbReference>
<dbReference type="Gene3D" id="2.60.40.4070">
    <property type="match status" value="1"/>
</dbReference>
<dbReference type="InParanoid" id="H1XSV9"/>
<dbReference type="Gene3D" id="3.20.20.80">
    <property type="entry name" value="Glycosidases"/>
    <property type="match status" value="1"/>
</dbReference>
<dbReference type="InterPro" id="IPR045053">
    <property type="entry name" value="MAN-like"/>
</dbReference>
<dbReference type="PANTHER" id="PTHR31451:SF40">
    <property type="entry name" value="GLYCOSIDE HYDROLASE FAMILY 5 DOMAIN-CONTAINING PROTEIN"/>
    <property type="match status" value="1"/>
</dbReference>
<keyword evidence="8" id="KW-0812">Transmembrane</keyword>
<evidence type="ECO:0000313" key="12">
    <source>
        <dbReference type="Proteomes" id="UP000004671"/>
    </source>
</evidence>
<organism evidence="11 12">
    <name type="scientific">Caldithrix abyssi DSM 13497</name>
    <dbReference type="NCBI Taxonomy" id="880073"/>
    <lineage>
        <taxon>Bacteria</taxon>
        <taxon>Pseudomonadati</taxon>
        <taxon>Calditrichota</taxon>
        <taxon>Calditrichia</taxon>
        <taxon>Calditrichales</taxon>
        <taxon>Calditrichaceae</taxon>
        <taxon>Caldithrix</taxon>
    </lineage>
</organism>
<dbReference type="Pfam" id="PF03781">
    <property type="entry name" value="FGE-sulfatase"/>
    <property type="match status" value="1"/>
</dbReference>
<evidence type="ECO:0000256" key="1">
    <source>
        <dbReference type="ARBA" id="ARBA00001678"/>
    </source>
</evidence>
<evidence type="ECO:0000313" key="13">
    <source>
        <dbReference type="Proteomes" id="UP000183868"/>
    </source>
</evidence>
<evidence type="ECO:0000256" key="6">
    <source>
        <dbReference type="ARBA" id="ARBA00023295"/>
    </source>
</evidence>
<dbReference type="CDD" id="cd14948">
    <property type="entry name" value="BACON"/>
    <property type="match status" value="1"/>
</dbReference>
<proteinExistence type="predicted"/>
<reference evidence="10 13" key="2">
    <citation type="submission" date="2016-11" db="EMBL/GenBank/DDBJ databases">
        <title>Genomic analysis of Caldithrix abyssi and proposal of a novel bacterial phylum Caldithrichaeota.</title>
        <authorList>
            <person name="Kublanov I."/>
            <person name="Sigalova O."/>
            <person name="Gavrilov S."/>
            <person name="Lebedinsky A."/>
            <person name="Ivanova N."/>
            <person name="Daum C."/>
            <person name="Reddy T."/>
            <person name="Klenk H.P."/>
            <person name="Goker M."/>
            <person name="Reva O."/>
            <person name="Miroshnichenko M."/>
            <person name="Kyprides N."/>
            <person name="Woyke T."/>
            <person name="Gelfand M."/>
        </authorList>
    </citation>
    <scope>NUCLEOTIDE SEQUENCE [LARGE SCALE GENOMIC DNA]</scope>
    <source>
        <strain evidence="10 13">LF13</strain>
    </source>
</reference>
<dbReference type="Gene3D" id="2.60.120.200">
    <property type="match status" value="2"/>
</dbReference>
<dbReference type="CDD" id="cd00063">
    <property type="entry name" value="FN3"/>
    <property type="match status" value="1"/>
</dbReference>
<dbReference type="NCBIfam" id="TIGR04183">
    <property type="entry name" value="Por_Secre_tail"/>
    <property type="match status" value="1"/>
</dbReference>
<feature type="region of interest" description="Disordered" evidence="7">
    <location>
        <begin position="1736"/>
        <end position="1755"/>
    </location>
</feature>
<reference evidence="11 12" key="1">
    <citation type="submission" date="2011-09" db="EMBL/GenBank/DDBJ databases">
        <title>The permanent draft genome of Caldithrix abyssi DSM 13497.</title>
        <authorList>
            <consortium name="US DOE Joint Genome Institute (JGI-PGF)"/>
            <person name="Lucas S."/>
            <person name="Han J."/>
            <person name="Lapidus A."/>
            <person name="Bruce D."/>
            <person name="Goodwin L."/>
            <person name="Pitluck S."/>
            <person name="Peters L."/>
            <person name="Kyrpides N."/>
            <person name="Mavromatis K."/>
            <person name="Ivanova N."/>
            <person name="Mikhailova N."/>
            <person name="Chertkov O."/>
            <person name="Detter J.C."/>
            <person name="Tapia R."/>
            <person name="Han C."/>
            <person name="Land M."/>
            <person name="Hauser L."/>
            <person name="Markowitz V."/>
            <person name="Cheng J.-F."/>
            <person name="Hugenholtz P."/>
            <person name="Woyke T."/>
            <person name="Wu D."/>
            <person name="Spring S."/>
            <person name="Brambilla E."/>
            <person name="Klenk H.-P."/>
            <person name="Eisen J.A."/>
        </authorList>
    </citation>
    <scope>NUCLEOTIDE SEQUENCE [LARGE SCALE GENOMIC DNA]</scope>
    <source>
        <strain evidence="11 12">DSM 13497</strain>
    </source>
</reference>